<dbReference type="EMBL" id="LAZR01008328">
    <property type="protein sequence ID" value="KKM79475.1"/>
    <property type="molecule type" value="Genomic_DNA"/>
</dbReference>
<feature type="domain" description="Amine oxidase" evidence="7">
    <location>
        <begin position="28"/>
        <end position="479"/>
    </location>
</feature>
<dbReference type="InterPro" id="IPR036188">
    <property type="entry name" value="FAD/NAD-bd_sf"/>
</dbReference>
<gene>
    <name evidence="8" type="ORF">LCGC14_1349550</name>
</gene>
<keyword evidence="4" id="KW-0521">NADP</keyword>
<keyword evidence="6" id="KW-0472">Membrane</keyword>
<dbReference type="SUPFAM" id="SSF51905">
    <property type="entry name" value="FAD/NAD(P)-binding domain"/>
    <property type="match status" value="1"/>
</dbReference>
<keyword evidence="3" id="KW-0274">FAD</keyword>
<reference evidence="8" key="1">
    <citation type="journal article" date="2015" name="Nature">
        <title>Complex archaea that bridge the gap between prokaryotes and eukaryotes.</title>
        <authorList>
            <person name="Spang A."/>
            <person name="Saw J.H."/>
            <person name="Jorgensen S.L."/>
            <person name="Zaremba-Niedzwiedzka K."/>
            <person name="Martijn J."/>
            <person name="Lind A.E."/>
            <person name="van Eijk R."/>
            <person name="Schleper C."/>
            <person name="Guy L."/>
            <person name="Ettema T.J."/>
        </authorList>
    </citation>
    <scope>NUCLEOTIDE SEQUENCE</scope>
</reference>
<evidence type="ECO:0000256" key="1">
    <source>
        <dbReference type="ARBA" id="ARBA00022630"/>
    </source>
</evidence>
<proteinExistence type="predicted"/>
<evidence type="ECO:0000259" key="7">
    <source>
        <dbReference type="Pfam" id="PF01593"/>
    </source>
</evidence>
<evidence type="ECO:0000256" key="5">
    <source>
        <dbReference type="ARBA" id="ARBA00023027"/>
    </source>
</evidence>
<keyword evidence="5" id="KW-0520">NAD</keyword>
<keyword evidence="1" id="KW-0285">Flavoprotein</keyword>
<dbReference type="GO" id="GO:0016491">
    <property type="term" value="F:oxidoreductase activity"/>
    <property type="evidence" value="ECO:0007669"/>
    <property type="project" value="InterPro"/>
</dbReference>
<organism evidence="8">
    <name type="scientific">marine sediment metagenome</name>
    <dbReference type="NCBI Taxonomy" id="412755"/>
    <lineage>
        <taxon>unclassified sequences</taxon>
        <taxon>metagenomes</taxon>
        <taxon>ecological metagenomes</taxon>
    </lineage>
</organism>
<evidence type="ECO:0000256" key="2">
    <source>
        <dbReference type="ARBA" id="ARBA00022729"/>
    </source>
</evidence>
<evidence type="ECO:0000256" key="6">
    <source>
        <dbReference type="SAM" id="Phobius"/>
    </source>
</evidence>
<sequence>MAVSTGDFSLDESKIQSRYDVIILGAGIGGLICGAFLAKSGKKVLIIEQHNIPGGYCTSFKRKGFIFDAAVHHIGGCGKWSIVGRSLKELDISINFLRLDPMDSINFPSFSIDIPAEIDDYINLLKQRFPYESENLSSFFKEFVGLYRSTVRGERSKLLSKYQDVTYREMLDKFFTEEQLKTILSAQWGYIGSPPHKVSAIGMCQMLVNYLKDGAFYPVGSTQNFADAIAQKFIDYGGQIMLSSTVNKIYTRDTLAKGVVTNKGKEYFADVFVSNIDPKQTFSELIEEKEVNDSYLRKIQSMKESTSFFLLYLGLDKGIDLRALKRGFYHTSDDISFSDNGWFYISVPTKTDKSLAPDEKQIISVVVSLKEDYGDIEDWVTFKEEMKEYTLKYLETLVPNVRNHIDVIEAATPKTLKRYTLNSKGAAYGWAVTVDQTWSNRLQHKTPFNNLFLAGHWTNPGPGVCAVVSSGWRVANLILNN</sequence>
<dbReference type="Pfam" id="PF01593">
    <property type="entry name" value="Amino_oxidase"/>
    <property type="match status" value="1"/>
</dbReference>
<dbReference type="InterPro" id="IPR002937">
    <property type="entry name" value="Amino_oxidase"/>
</dbReference>
<dbReference type="Gene3D" id="3.90.660.50">
    <property type="match status" value="1"/>
</dbReference>
<keyword evidence="6" id="KW-1133">Transmembrane helix</keyword>
<keyword evidence="6" id="KW-0812">Transmembrane</keyword>
<feature type="transmembrane region" description="Helical" evidence="6">
    <location>
        <begin position="21"/>
        <end position="38"/>
    </location>
</feature>
<accession>A0A0F9MS52</accession>
<dbReference type="PANTHER" id="PTHR46091">
    <property type="entry name" value="BLR7054 PROTEIN"/>
    <property type="match status" value="1"/>
</dbReference>
<name>A0A0F9MS52_9ZZZZ</name>
<dbReference type="InterPro" id="IPR052206">
    <property type="entry name" value="Retinol_saturase"/>
</dbReference>
<evidence type="ECO:0000313" key="8">
    <source>
        <dbReference type="EMBL" id="KKM79475.1"/>
    </source>
</evidence>
<evidence type="ECO:0000256" key="3">
    <source>
        <dbReference type="ARBA" id="ARBA00022827"/>
    </source>
</evidence>
<dbReference type="Gene3D" id="3.50.50.60">
    <property type="entry name" value="FAD/NAD(P)-binding domain"/>
    <property type="match status" value="1"/>
</dbReference>
<dbReference type="PANTHER" id="PTHR46091:SF3">
    <property type="entry name" value="AMINE OXIDASE DOMAIN-CONTAINING PROTEIN"/>
    <property type="match status" value="1"/>
</dbReference>
<evidence type="ECO:0000256" key="4">
    <source>
        <dbReference type="ARBA" id="ARBA00022857"/>
    </source>
</evidence>
<dbReference type="AlphaFoldDB" id="A0A0F9MS52"/>
<keyword evidence="2" id="KW-0732">Signal</keyword>
<comment type="caution">
    <text evidence="8">The sequence shown here is derived from an EMBL/GenBank/DDBJ whole genome shotgun (WGS) entry which is preliminary data.</text>
</comment>
<protein>
    <recommendedName>
        <fullName evidence="7">Amine oxidase domain-containing protein</fullName>
    </recommendedName>
</protein>